<protein>
    <submittedName>
        <fullName evidence="3">Uncharacterized protein LOC113466149</fullName>
    </submittedName>
</protein>
<feature type="region of interest" description="Disordered" evidence="1">
    <location>
        <begin position="227"/>
        <end position="257"/>
    </location>
</feature>
<dbReference type="AlphaFoldDB" id="A0A3Q0ILG6"/>
<evidence type="ECO:0000256" key="1">
    <source>
        <dbReference type="SAM" id="MobiDB-lite"/>
    </source>
</evidence>
<evidence type="ECO:0000313" key="2">
    <source>
        <dbReference type="Proteomes" id="UP000079169"/>
    </source>
</evidence>
<dbReference type="GeneID" id="113466149"/>
<reference evidence="3" key="1">
    <citation type="submission" date="2025-08" db="UniProtKB">
        <authorList>
            <consortium name="RefSeq"/>
        </authorList>
    </citation>
    <scope>IDENTIFICATION</scope>
</reference>
<dbReference type="KEGG" id="dci:113466149"/>
<dbReference type="PaxDb" id="121845-A0A3Q0ILG6"/>
<sequence>MAEMTTLGALVATPTGNPFHERVKDIIRAKFPQGWSAWPVSSSIPVDPKPDRNKLRFAIPTVDLCLAYDPDARSISERSFKHLKASLFTWPVGRALIYSPADFALALRPSREDFDAFLESIRPLKPLFLCRESACKVLGNGSPIVVADNDAPSASSEIRAPSYESLSPSRPAVIQVVNQQLKPVTDRLAAFEDRFLEFQASITELLRNPPQSRRSESSVEDYADDISGIGEDEASSPPPTEDPWFPEEEVLDPPRSPDMSDFAAQTIELAPRYPEAPEVLVKDLIRCQSLDSSGWDRIRYVDAENALKHAAPFQPLIANPSLICSNKIAESNLRNFERVLCNLSFGLLAQRDAFQAARKEMVKLNPAAEPLFKKLFTGEQSLFKTTSAHLLQYTCGKRAEVIQERRKLLLPADSAIKRTISAIPPSKTHLFHEESLAKVPTPPAQRARSFGVHQLKRRAAGPSPSGAPPKVPRTNYAPREDKGKPTRTKPSWKSTERIHDRRPRSSRQPFPIKKRS</sequence>
<dbReference type="RefSeq" id="XP_026677099.1">
    <property type="nucleotide sequence ID" value="XM_026821298.1"/>
</dbReference>
<evidence type="ECO:0000313" key="3">
    <source>
        <dbReference type="RefSeq" id="XP_026677099.1"/>
    </source>
</evidence>
<organism evidence="2 3">
    <name type="scientific">Diaphorina citri</name>
    <name type="common">Asian citrus psyllid</name>
    <dbReference type="NCBI Taxonomy" id="121845"/>
    <lineage>
        <taxon>Eukaryota</taxon>
        <taxon>Metazoa</taxon>
        <taxon>Ecdysozoa</taxon>
        <taxon>Arthropoda</taxon>
        <taxon>Hexapoda</taxon>
        <taxon>Insecta</taxon>
        <taxon>Pterygota</taxon>
        <taxon>Neoptera</taxon>
        <taxon>Paraneoptera</taxon>
        <taxon>Hemiptera</taxon>
        <taxon>Sternorrhyncha</taxon>
        <taxon>Psylloidea</taxon>
        <taxon>Psyllidae</taxon>
        <taxon>Diaphorininae</taxon>
        <taxon>Diaphorina</taxon>
    </lineage>
</organism>
<accession>A0A3Q0ILG6</accession>
<gene>
    <name evidence="3" type="primary">LOC113466149</name>
</gene>
<proteinExistence type="predicted"/>
<name>A0A3Q0ILG6_DIACI</name>
<keyword evidence="2" id="KW-1185">Reference proteome</keyword>
<dbReference type="Proteomes" id="UP000079169">
    <property type="component" value="Unplaced"/>
</dbReference>
<feature type="region of interest" description="Disordered" evidence="1">
    <location>
        <begin position="455"/>
        <end position="516"/>
    </location>
</feature>